<comment type="caution">
    <text evidence="4">The sequence shown here is derived from an EMBL/GenBank/DDBJ whole genome shotgun (WGS) entry which is preliminary data.</text>
</comment>
<dbReference type="SUPFAM" id="SSF101898">
    <property type="entry name" value="NHL repeat"/>
    <property type="match status" value="1"/>
</dbReference>
<dbReference type="InParanoid" id="A0A151Z9P4"/>
<keyword evidence="2" id="KW-0472">Membrane</keyword>
<feature type="transmembrane region" description="Helical" evidence="2">
    <location>
        <begin position="1104"/>
        <end position="1129"/>
    </location>
</feature>
<sequence length="1182" mass="133127">MYIKSSSFQITFILLLLFNVISIVTGEWSEKIIIKSVKPELMFVNPQWIYMVADDYQSIYIYDRSNFTLNSTLKRGVSTIQPTVADTPNTSNNVGNITSIYVTKYQTIYIMVNGQSLERYNKVIDKFDSVLQLNSIPVPGIQRILSMIVHEHINQLILSCSVGQQLEKENEFGELEKTNITSGLVLVMSLSDPSSTSLTKIVGQGILKSPLKISINYQRDILYVLDSPNSVFRFHTNNQTLVDTYSFVNSTVLGSEGSSQSIVSIGNSQSFFYMMTREYIVAFNDIEIARYLNISKSLQLIEMVASQYGVFVLTSRDVRFYQWIGPIISNVYYSYNRVNIDGYRLLSTNLVTIDGKECLQLFKLNDNHVYCKLSPETHSMSGSLRVLIYSTRAQQLQQQRVTNSFSTLNYTIQESKLVYTQDGCLYDYFYDTQNDVCKKLKYTHLKVFKCSNGSHTVSRIESGIIKDTDYECPFKLTLLSSKLIDIEHFRYLHYQTCWNVNELTIDTEIYTGVTSNLPPNSTTSYLTPQMIEYLSKLKRSNTLPLKSISSGGSTSTGNMGQDGVCESSYSAPIFMDLSTSLKLYQYSCFNLFGSEDRIQANYPARIDHKTCQMQSEFIQDLDIWKLSQDRCLHGQRVGDSCVCQNQYKGDNCDTPICSLKNTVYSVLEKKCQCNLTCPPSEVLEESLCICMCPLKTPFRCGGLDGPCVSSSIYCNNNTNSIINNKNNTLSNTAQSIVKQKCNDTHPYQCSSGSCEETPNLCKSKVLECLVSNCCWNGRILSNKSDQSLCPILPKCPSSMPFRCPDSSCKVSSQSCTIISNPACQNNVICPDQTCPPCQEYDGCYPNQIQCQSGECRGNQSLCFLPSFIKSAEETTKISKLSQMFNKLLPVYTKPQITLQTIPYGQPKEMLVYNVKNKLLAKIDLMIPEGTNTTHNNFTLLTVKPIADSYIRKVAFQNDQFSREHNILTSVLNITITPGYPEDQVFPFIVNITFVLNSDSELANNQTDLSDVCLGFINTTLNQWECVKFHDKNQLKFNHLNRISSNKIQGYTNHFTSFALLLVPKKSKSGHTTSTSTDESQDPQNSSEHGLLGGINTNFNLPKEVVLVTVCTIVAVVIIICIGTTVYFSYQKHGKSFKNMKDIYKERFKYSISKISFSIGTTSNNSNISSTETTQNNNSSNVC</sequence>
<reference evidence="4 5" key="1">
    <citation type="submission" date="2015-12" db="EMBL/GenBank/DDBJ databases">
        <title>Dictyostelia acquired genes for synthesis and detection of signals that induce cell-type specialization by lateral gene transfer from prokaryotes.</title>
        <authorList>
            <person name="Gloeckner G."/>
            <person name="Schaap P."/>
        </authorList>
    </citation>
    <scope>NUCLEOTIDE SEQUENCE [LARGE SCALE GENOMIC DNA]</scope>
    <source>
        <strain evidence="4 5">TK</strain>
    </source>
</reference>
<feature type="region of interest" description="Disordered" evidence="1">
    <location>
        <begin position="1068"/>
        <end position="1088"/>
    </location>
</feature>
<keyword evidence="3" id="KW-0732">Signal</keyword>
<keyword evidence="2" id="KW-0812">Transmembrane</keyword>
<dbReference type="OMA" id="HFTCFAV"/>
<dbReference type="OrthoDB" id="21182at2759"/>
<name>A0A151Z9P4_TIELA</name>
<dbReference type="AlphaFoldDB" id="A0A151Z9P4"/>
<evidence type="ECO:0000256" key="3">
    <source>
        <dbReference type="SAM" id="SignalP"/>
    </source>
</evidence>
<evidence type="ECO:0000313" key="4">
    <source>
        <dbReference type="EMBL" id="KYQ90666.1"/>
    </source>
</evidence>
<evidence type="ECO:0000256" key="2">
    <source>
        <dbReference type="SAM" id="Phobius"/>
    </source>
</evidence>
<feature type="signal peptide" evidence="3">
    <location>
        <begin position="1"/>
        <end position="26"/>
    </location>
</feature>
<dbReference type="EMBL" id="LODT01000037">
    <property type="protein sequence ID" value="KYQ90666.1"/>
    <property type="molecule type" value="Genomic_DNA"/>
</dbReference>
<keyword evidence="5" id="KW-1185">Reference proteome</keyword>
<evidence type="ECO:0000313" key="5">
    <source>
        <dbReference type="Proteomes" id="UP000076078"/>
    </source>
</evidence>
<dbReference type="FunCoup" id="A0A151Z9P4">
    <property type="interactions" value="493"/>
</dbReference>
<proteinExistence type="predicted"/>
<keyword evidence="2" id="KW-1133">Transmembrane helix</keyword>
<feature type="chain" id="PRO_5007593015" description="EGF-like domain-containing protein" evidence="3">
    <location>
        <begin position="27"/>
        <end position="1182"/>
    </location>
</feature>
<dbReference type="Proteomes" id="UP000076078">
    <property type="component" value="Unassembled WGS sequence"/>
</dbReference>
<organism evidence="4 5">
    <name type="scientific">Tieghemostelium lacteum</name>
    <name type="common">Slime mold</name>
    <name type="synonym">Dictyostelium lacteum</name>
    <dbReference type="NCBI Taxonomy" id="361077"/>
    <lineage>
        <taxon>Eukaryota</taxon>
        <taxon>Amoebozoa</taxon>
        <taxon>Evosea</taxon>
        <taxon>Eumycetozoa</taxon>
        <taxon>Dictyostelia</taxon>
        <taxon>Dictyosteliales</taxon>
        <taxon>Raperosteliaceae</taxon>
        <taxon>Tieghemostelium</taxon>
    </lineage>
</organism>
<protein>
    <recommendedName>
        <fullName evidence="6">EGF-like domain-containing protein</fullName>
    </recommendedName>
</protein>
<accession>A0A151Z9P4</accession>
<evidence type="ECO:0008006" key="6">
    <source>
        <dbReference type="Google" id="ProtNLM"/>
    </source>
</evidence>
<evidence type="ECO:0000256" key="1">
    <source>
        <dbReference type="SAM" id="MobiDB-lite"/>
    </source>
</evidence>
<gene>
    <name evidence="4" type="ORF">DLAC_09301</name>
</gene>